<dbReference type="EMBL" id="CAJHNH020000928">
    <property type="protein sequence ID" value="CAG5120583.1"/>
    <property type="molecule type" value="Genomic_DNA"/>
</dbReference>
<organism evidence="6 7">
    <name type="scientific">Candidula unifasciata</name>
    <dbReference type="NCBI Taxonomy" id="100452"/>
    <lineage>
        <taxon>Eukaryota</taxon>
        <taxon>Metazoa</taxon>
        <taxon>Spiralia</taxon>
        <taxon>Lophotrochozoa</taxon>
        <taxon>Mollusca</taxon>
        <taxon>Gastropoda</taxon>
        <taxon>Heterobranchia</taxon>
        <taxon>Euthyneura</taxon>
        <taxon>Panpulmonata</taxon>
        <taxon>Eupulmonata</taxon>
        <taxon>Stylommatophora</taxon>
        <taxon>Helicina</taxon>
        <taxon>Helicoidea</taxon>
        <taxon>Geomitridae</taxon>
        <taxon>Candidula</taxon>
    </lineage>
</organism>
<protein>
    <recommendedName>
        <fullName evidence="5">Sushi domain-containing protein</fullName>
    </recommendedName>
</protein>
<dbReference type="CDD" id="cd00033">
    <property type="entry name" value="CCP"/>
    <property type="match status" value="1"/>
</dbReference>
<feature type="compositionally biased region" description="Basic and acidic residues" evidence="3">
    <location>
        <begin position="120"/>
        <end position="143"/>
    </location>
</feature>
<dbReference type="Pfam" id="PF00084">
    <property type="entry name" value="Sushi"/>
    <property type="match status" value="1"/>
</dbReference>
<evidence type="ECO:0000259" key="5">
    <source>
        <dbReference type="PROSITE" id="PS50923"/>
    </source>
</evidence>
<keyword evidence="4" id="KW-0472">Membrane</keyword>
<evidence type="ECO:0000256" key="4">
    <source>
        <dbReference type="SAM" id="Phobius"/>
    </source>
</evidence>
<comment type="caution">
    <text evidence="6">The sequence shown here is derived from an EMBL/GenBank/DDBJ whole genome shotgun (WGS) entry which is preliminary data.</text>
</comment>
<evidence type="ECO:0000256" key="2">
    <source>
        <dbReference type="PROSITE-ProRule" id="PRU00302"/>
    </source>
</evidence>
<feature type="region of interest" description="Disordered" evidence="3">
    <location>
        <begin position="120"/>
        <end position="152"/>
    </location>
</feature>
<keyword evidence="4" id="KW-0812">Transmembrane</keyword>
<dbReference type="PROSITE" id="PS50923">
    <property type="entry name" value="SUSHI"/>
    <property type="match status" value="1"/>
</dbReference>
<accession>A0A8S3YU76</accession>
<keyword evidence="1" id="KW-1015">Disulfide bond</keyword>
<keyword evidence="7" id="KW-1185">Reference proteome</keyword>
<evidence type="ECO:0000313" key="7">
    <source>
        <dbReference type="Proteomes" id="UP000678393"/>
    </source>
</evidence>
<dbReference type="InterPro" id="IPR000436">
    <property type="entry name" value="Sushi_SCR_CCP_dom"/>
</dbReference>
<keyword evidence="4" id="KW-1133">Transmembrane helix</keyword>
<dbReference type="AlphaFoldDB" id="A0A8S3YU76"/>
<feature type="domain" description="Sushi" evidence="5">
    <location>
        <begin position="15"/>
        <end position="73"/>
    </location>
</feature>
<evidence type="ECO:0000256" key="3">
    <source>
        <dbReference type="SAM" id="MobiDB-lite"/>
    </source>
</evidence>
<dbReference type="OrthoDB" id="547680at2759"/>
<dbReference type="InterPro" id="IPR035976">
    <property type="entry name" value="Sushi/SCR/CCP_sf"/>
</dbReference>
<feature type="transmembrane region" description="Helical" evidence="4">
    <location>
        <begin position="83"/>
        <end position="109"/>
    </location>
</feature>
<keyword evidence="2" id="KW-0768">Sushi</keyword>
<dbReference type="SUPFAM" id="SSF57535">
    <property type="entry name" value="Complement control module/SCR domain"/>
    <property type="match status" value="1"/>
</dbReference>
<evidence type="ECO:0000313" key="6">
    <source>
        <dbReference type="EMBL" id="CAG5120583.1"/>
    </source>
</evidence>
<name>A0A8S3YU76_9EUPU</name>
<sequence length="152" mass="16824">MANQSKISIKLSTSKRCESLVGKGLTLSTSDSSIGTIVDIGCDEFGHRPSGGISQLVCLNTSKWSPSIPSCEWSWDLTTQEKIIFGTAVAAGSFIVVIAIAICIAYFCCYKKRKEEDEKIYDSSYHESSPRTGDERPFPERESYPITYLAYQ</sequence>
<comment type="caution">
    <text evidence="2">Lacks conserved residue(s) required for the propagation of feature annotation.</text>
</comment>
<dbReference type="Proteomes" id="UP000678393">
    <property type="component" value="Unassembled WGS sequence"/>
</dbReference>
<gene>
    <name evidence="6" type="ORF">CUNI_LOCUS6141</name>
</gene>
<evidence type="ECO:0000256" key="1">
    <source>
        <dbReference type="ARBA" id="ARBA00023157"/>
    </source>
</evidence>
<dbReference type="Gene3D" id="2.10.70.10">
    <property type="entry name" value="Complement Module, domain 1"/>
    <property type="match status" value="1"/>
</dbReference>
<feature type="non-terminal residue" evidence="6">
    <location>
        <position position="1"/>
    </location>
</feature>
<reference evidence="6" key="1">
    <citation type="submission" date="2021-04" db="EMBL/GenBank/DDBJ databases">
        <authorList>
            <consortium name="Molecular Ecology Group"/>
        </authorList>
    </citation>
    <scope>NUCLEOTIDE SEQUENCE</scope>
</reference>
<proteinExistence type="predicted"/>